<dbReference type="PANTHER" id="PTHR34322:SF2">
    <property type="entry name" value="TRANSPOSASE IS200-LIKE DOMAIN-CONTAINING PROTEIN"/>
    <property type="match status" value="1"/>
</dbReference>
<dbReference type="Gene3D" id="3.30.70.1290">
    <property type="entry name" value="Transposase IS200-like"/>
    <property type="match status" value="1"/>
</dbReference>
<dbReference type="PROSITE" id="PS51781">
    <property type="entry name" value="SH3B"/>
    <property type="match status" value="1"/>
</dbReference>
<reference evidence="3 4" key="1">
    <citation type="journal article" date="2015" name="Nature">
        <title>rRNA introns, odd ribosomes, and small enigmatic genomes across a large radiation of phyla.</title>
        <authorList>
            <person name="Brown C.T."/>
            <person name="Hug L.A."/>
            <person name="Thomas B.C."/>
            <person name="Sharon I."/>
            <person name="Castelle C.J."/>
            <person name="Singh A."/>
            <person name="Wilkins M.J."/>
            <person name="Williams K.H."/>
            <person name="Banfield J.F."/>
        </authorList>
    </citation>
    <scope>NUCLEOTIDE SEQUENCE [LARGE SCALE GENOMIC DNA]</scope>
</reference>
<dbReference type="InterPro" id="IPR002686">
    <property type="entry name" value="Transposase_17"/>
</dbReference>
<accession>A0A0G1C5D8</accession>
<dbReference type="PANTHER" id="PTHR34322">
    <property type="entry name" value="TRANSPOSASE, Y1_TNP DOMAIN-CONTAINING"/>
    <property type="match status" value="1"/>
</dbReference>
<dbReference type="SMART" id="SM01321">
    <property type="entry name" value="Y1_Tnp"/>
    <property type="match status" value="1"/>
</dbReference>
<protein>
    <submittedName>
        <fullName evidence="3">Transposase</fullName>
    </submittedName>
</protein>
<dbReference type="SUPFAM" id="SSF143422">
    <property type="entry name" value="Transposase IS200-like"/>
    <property type="match status" value="1"/>
</dbReference>
<feature type="region of interest" description="Disordered" evidence="1">
    <location>
        <begin position="278"/>
        <end position="303"/>
    </location>
</feature>
<organism evidence="3 4">
    <name type="scientific">Candidatus Woesebacteria bacterium GW2011_GWC1_43_10b</name>
    <dbReference type="NCBI Taxonomy" id="1618585"/>
    <lineage>
        <taxon>Bacteria</taxon>
        <taxon>Candidatus Woeseibacteriota</taxon>
    </lineage>
</organism>
<evidence type="ECO:0000256" key="1">
    <source>
        <dbReference type="SAM" id="MobiDB-lite"/>
    </source>
</evidence>
<dbReference type="AlphaFoldDB" id="A0A0G1C5D8"/>
<proteinExistence type="predicted"/>
<sequence>MLLAGSLLTSIVLSMSAPSLHKTTTNGAYRHIYNKGIENGNIYRDKEDYETFISYLKQYLSEPDDPKNIKKVFTVNGRSFQGIPHQPKNYFNKIELIAYSLMPNHFHLILDEMTKNSLEGFIRSLCTRYSMYFNKKYHRTGSLFVGPYKSAQIKDISHLPPLTHHIHHGLNDFSSYPEYSGKRKTSWVNTNVVLSLKNKDNYENVKFPDGITFEDNTQQLERSILEPGENKSFKEVYSEPVSKSRSKAPTFIATATLSFVLLFSLGIRNIKTSIAQTKNSANSVTPPTSQVSGAEDEISEPEAEPEAKIMLVIKISDESESVNIRKEPSTKSDIVIKAKEGDAFEYVSKDGQWYKIKLDDNTFAFVSERYAIVEGEE</sequence>
<dbReference type="Proteomes" id="UP000034611">
    <property type="component" value="Unassembled WGS sequence"/>
</dbReference>
<feature type="compositionally biased region" description="Acidic residues" evidence="1">
    <location>
        <begin position="294"/>
        <end position="303"/>
    </location>
</feature>
<dbReference type="EMBL" id="LCEY01000005">
    <property type="protein sequence ID" value="KKS80885.1"/>
    <property type="molecule type" value="Genomic_DNA"/>
</dbReference>
<dbReference type="GO" id="GO:0004803">
    <property type="term" value="F:transposase activity"/>
    <property type="evidence" value="ECO:0007669"/>
    <property type="project" value="InterPro"/>
</dbReference>
<dbReference type="Pfam" id="PF01797">
    <property type="entry name" value="Y1_Tnp"/>
    <property type="match status" value="1"/>
</dbReference>
<dbReference type="InterPro" id="IPR036515">
    <property type="entry name" value="Transposase_17_sf"/>
</dbReference>
<evidence type="ECO:0000313" key="3">
    <source>
        <dbReference type="EMBL" id="KKS80885.1"/>
    </source>
</evidence>
<evidence type="ECO:0000259" key="2">
    <source>
        <dbReference type="PROSITE" id="PS51781"/>
    </source>
</evidence>
<dbReference type="GO" id="GO:0006313">
    <property type="term" value="P:DNA transposition"/>
    <property type="evidence" value="ECO:0007669"/>
    <property type="project" value="InterPro"/>
</dbReference>
<comment type="caution">
    <text evidence="3">The sequence shown here is derived from an EMBL/GenBank/DDBJ whole genome shotgun (WGS) entry which is preliminary data.</text>
</comment>
<feature type="compositionally biased region" description="Polar residues" evidence="1">
    <location>
        <begin position="278"/>
        <end position="292"/>
    </location>
</feature>
<dbReference type="InterPro" id="IPR003646">
    <property type="entry name" value="SH3-like_bac-type"/>
</dbReference>
<dbReference type="Gene3D" id="2.30.30.40">
    <property type="entry name" value="SH3 Domains"/>
    <property type="match status" value="1"/>
</dbReference>
<dbReference type="Pfam" id="PF08239">
    <property type="entry name" value="SH3_3"/>
    <property type="match status" value="1"/>
</dbReference>
<evidence type="ECO:0000313" key="4">
    <source>
        <dbReference type="Proteomes" id="UP000034611"/>
    </source>
</evidence>
<feature type="domain" description="SH3b" evidence="2">
    <location>
        <begin position="304"/>
        <end position="375"/>
    </location>
</feature>
<name>A0A0G1C5D8_9BACT</name>
<dbReference type="GO" id="GO:0003677">
    <property type="term" value="F:DNA binding"/>
    <property type="evidence" value="ECO:0007669"/>
    <property type="project" value="InterPro"/>
</dbReference>
<gene>
    <name evidence="3" type="ORF">UV56_C0005G0005</name>
</gene>